<keyword evidence="1" id="KW-0812">Transmembrane</keyword>
<evidence type="ECO:0000313" key="2">
    <source>
        <dbReference type="EMBL" id="KFN51327.1"/>
    </source>
</evidence>
<name>A0A091BIH1_9GAMM</name>
<keyword evidence="1" id="KW-0472">Membrane</keyword>
<keyword evidence="1" id="KW-1133">Transmembrane helix</keyword>
<dbReference type="eggNOG" id="COG2165">
    <property type="taxonomic scope" value="Bacteria"/>
</dbReference>
<dbReference type="STRING" id="1121013.GCA_000426365_01091"/>
<evidence type="ECO:0000256" key="1">
    <source>
        <dbReference type="SAM" id="Phobius"/>
    </source>
</evidence>
<keyword evidence="3" id="KW-1185">Reference proteome</keyword>
<proteinExistence type="predicted"/>
<dbReference type="Pfam" id="PF07963">
    <property type="entry name" value="N_methyl"/>
    <property type="match status" value="1"/>
</dbReference>
<accession>A0A091BIH1</accession>
<dbReference type="AlphaFoldDB" id="A0A091BIH1"/>
<gene>
    <name evidence="2" type="ORF">P873_03405</name>
</gene>
<sequence length="152" mass="16687">MSTPARQHGFTLLELLLSFLLLTVGLGLLVAILGGGLTQVRQSGDATGAALHAQSLLEQLGVMGPLEPGEHHGEFDGGRYRWELRIEQVEDPVPPPLPSLDQSPVERVGRRLGEPILYRVQLDVHWGEDDWARSLQFVTLRSRFPAPEAIGP</sequence>
<reference evidence="2 3" key="1">
    <citation type="submission" date="2013-09" db="EMBL/GenBank/DDBJ databases">
        <title>Genome sequencing of Arenimonas composti.</title>
        <authorList>
            <person name="Chen F."/>
            <person name="Wang G."/>
        </authorList>
    </citation>
    <scope>NUCLEOTIDE SEQUENCE [LARGE SCALE GENOMIC DNA]</scope>
    <source>
        <strain evidence="2 3">TR7-09</strain>
    </source>
</reference>
<evidence type="ECO:0000313" key="3">
    <source>
        <dbReference type="Proteomes" id="UP000029391"/>
    </source>
</evidence>
<dbReference type="Proteomes" id="UP000029391">
    <property type="component" value="Unassembled WGS sequence"/>
</dbReference>
<evidence type="ECO:0008006" key="4">
    <source>
        <dbReference type="Google" id="ProtNLM"/>
    </source>
</evidence>
<dbReference type="RefSeq" id="WP_043796987.1">
    <property type="nucleotide sequence ID" value="NZ_AUFF01000002.1"/>
</dbReference>
<protein>
    <recommendedName>
        <fullName evidence="4">General secretion pathway protein GspI</fullName>
    </recommendedName>
</protein>
<dbReference type="InterPro" id="IPR012902">
    <property type="entry name" value="N_methyl_site"/>
</dbReference>
<comment type="caution">
    <text evidence="2">The sequence shown here is derived from an EMBL/GenBank/DDBJ whole genome shotgun (WGS) entry which is preliminary data.</text>
</comment>
<dbReference type="EMBL" id="AWXU01000007">
    <property type="protein sequence ID" value="KFN51327.1"/>
    <property type="molecule type" value="Genomic_DNA"/>
</dbReference>
<organism evidence="2 3">
    <name type="scientific">Arenimonas composti TR7-09 = DSM 18010</name>
    <dbReference type="NCBI Taxonomy" id="1121013"/>
    <lineage>
        <taxon>Bacteria</taxon>
        <taxon>Pseudomonadati</taxon>
        <taxon>Pseudomonadota</taxon>
        <taxon>Gammaproteobacteria</taxon>
        <taxon>Lysobacterales</taxon>
        <taxon>Lysobacteraceae</taxon>
        <taxon>Arenimonas</taxon>
    </lineage>
</organism>
<feature type="transmembrane region" description="Helical" evidence="1">
    <location>
        <begin position="12"/>
        <end position="33"/>
    </location>
</feature>